<accession>A0A4P7PVW9</accession>
<keyword evidence="2" id="KW-1185">Reference proteome</keyword>
<evidence type="ECO:0000313" key="1">
    <source>
        <dbReference type="EMBL" id="QBZ98855.1"/>
    </source>
</evidence>
<dbReference type="OrthoDB" id="1367260at2"/>
<organism evidence="1 2">
    <name type="scientific">Flavobacterium sangjuense</name>
    <dbReference type="NCBI Taxonomy" id="2518177"/>
    <lineage>
        <taxon>Bacteria</taxon>
        <taxon>Pseudomonadati</taxon>
        <taxon>Bacteroidota</taxon>
        <taxon>Flavobacteriia</taxon>
        <taxon>Flavobacteriales</taxon>
        <taxon>Flavobacteriaceae</taxon>
        <taxon>Flavobacterium</taxon>
    </lineage>
</organism>
<reference evidence="1 2" key="1">
    <citation type="submission" date="2019-04" db="EMBL/GenBank/DDBJ databases">
        <title>Flavobacterium sp. GS03.</title>
        <authorList>
            <person name="Kim H."/>
        </authorList>
    </citation>
    <scope>NUCLEOTIDE SEQUENCE [LARGE SCALE GENOMIC DNA]</scope>
    <source>
        <strain evidence="1 2">GS03</strain>
    </source>
</reference>
<dbReference type="Proteomes" id="UP000296862">
    <property type="component" value="Chromosome"/>
</dbReference>
<proteinExistence type="predicted"/>
<dbReference type="KEGG" id="fsn:GS03_02367"/>
<dbReference type="AlphaFoldDB" id="A0A4P7PVW9"/>
<protein>
    <submittedName>
        <fullName evidence="1">Uncharacterized protein</fullName>
    </submittedName>
</protein>
<name>A0A4P7PVW9_9FLAO</name>
<dbReference type="EMBL" id="CP038810">
    <property type="protein sequence ID" value="QBZ98855.1"/>
    <property type="molecule type" value="Genomic_DNA"/>
</dbReference>
<dbReference type="RefSeq" id="WP_136152740.1">
    <property type="nucleotide sequence ID" value="NZ_CP038810.1"/>
</dbReference>
<sequence>MKKDTRKDPLTGEEFIPKKISQRFATPQNRIIWNNQKAAQTRLKRAFVDKPLHKNQAILLELINNKKEITVHEEFLRGRGYDFNMTSHFEMWEGKKHPCIYEFIIVSTIDNPQIKIIRNDRY</sequence>
<gene>
    <name evidence="1" type="ORF">GS03_02367</name>
</gene>
<evidence type="ECO:0000313" key="2">
    <source>
        <dbReference type="Proteomes" id="UP000296862"/>
    </source>
</evidence>